<reference evidence="2" key="2">
    <citation type="submission" date="2012-02" db="EMBL/GenBank/DDBJ databases">
        <authorList>
            <person name="MicroScope M."/>
        </authorList>
    </citation>
    <scope>NUCLEOTIDE SEQUENCE</scope>
    <source>
        <strain evidence="2">Lb</strain>
    </source>
</reference>
<dbReference type="InterPro" id="IPR036873">
    <property type="entry name" value="Rhodanese-like_dom_sf"/>
</dbReference>
<organism evidence="2 3">
    <name type="scientific">Nitrolancea hollandica Lb</name>
    <dbReference type="NCBI Taxonomy" id="1129897"/>
    <lineage>
        <taxon>Bacteria</taxon>
        <taxon>Pseudomonadati</taxon>
        <taxon>Thermomicrobiota</taxon>
        <taxon>Thermomicrobia</taxon>
        <taxon>Sphaerobacterales</taxon>
        <taxon>Sphaerobacterineae</taxon>
        <taxon>Sphaerobacteraceae</taxon>
        <taxon>Nitrolancea</taxon>
    </lineage>
</organism>
<dbReference type="Gene3D" id="6.10.140.1340">
    <property type="match status" value="1"/>
</dbReference>
<feature type="domain" description="Rhodanese" evidence="1">
    <location>
        <begin position="3"/>
        <end position="20"/>
    </location>
</feature>
<dbReference type="InterPro" id="IPR021309">
    <property type="entry name" value="YgaP-like_TM"/>
</dbReference>
<proteinExistence type="predicted"/>
<gene>
    <name evidence="2" type="ORF">NITHO_540004</name>
</gene>
<keyword evidence="3" id="KW-1185">Reference proteome</keyword>
<accession>I4ELW9</accession>
<dbReference type="EMBL" id="CAGS01000490">
    <property type="protein sequence ID" value="CCF85682.1"/>
    <property type="molecule type" value="Genomic_DNA"/>
</dbReference>
<dbReference type="Proteomes" id="UP000004221">
    <property type="component" value="Unassembled WGS sequence"/>
</dbReference>
<evidence type="ECO:0000313" key="3">
    <source>
        <dbReference type="Proteomes" id="UP000004221"/>
    </source>
</evidence>
<name>I4ELW9_9BACT</name>
<dbReference type="PROSITE" id="PS50206">
    <property type="entry name" value="RHODANESE_3"/>
    <property type="match status" value="1"/>
</dbReference>
<sequence>MHVLDGGLNSWQAAGHPVTRGPERLSLERQVRIVAGALAAAGGMLALTVNRRFGIIPAAIGSGLVFSGLTDFCGMALLLAKLPYNRPANCDVDAMVQALKDGVEPENWPSNGRVTQCCR</sequence>
<protein>
    <submittedName>
        <fullName evidence="2">Rhodanese domain protein</fullName>
    </submittedName>
</protein>
<dbReference type="SUPFAM" id="SSF52821">
    <property type="entry name" value="Rhodanese/Cell cycle control phosphatase"/>
    <property type="match status" value="1"/>
</dbReference>
<reference evidence="2" key="1">
    <citation type="journal article" date="2012" name="ISME J.">
        <title>Nitrification expanded: discovery, physiology and genomics of a nitrite-oxidizing bacterium from the phylum Chloroflexi.</title>
        <authorList>
            <person name="Sorokin D.Y."/>
            <person name="Lucker S."/>
            <person name="Vejmelkova D."/>
            <person name="Kostrikina N.A."/>
            <person name="Kleerebezem R."/>
            <person name="Rijpstra W.I."/>
            <person name="Damste J.S."/>
            <person name="Le Paslier D."/>
            <person name="Muyzer G."/>
            <person name="Wagner M."/>
            <person name="van Loosdrecht M.C."/>
            <person name="Daims H."/>
        </authorList>
    </citation>
    <scope>NUCLEOTIDE SEQUENCE [LARGE SCALE GENOMIC DNA]</scope>
    <source>
        <strain evidence="2">Lb</strain>
    </source>
</reference>
<reference evidence="2" key="3">
    <citation type="journal article" date="2014" name="Int. J. Syst. Evol. Microbiol.">
        <title>Nitrolancea hollandica gen. nov., sp. nov., a chemolithoautotrophic nitrite-oxidizing bacterium from a bioreactor belonging to the phylum Chloroflexi.</title>
        <authorList>
            <person name="Sorokin D.Y."/>
            <person name="Vejmelkova D."/>
            <person name="Luecker S."/>
            <person name="Streshinskaya G.M."/>
            <person name="Rijpstra I."/>
            <person name="Sinninghe Damst. J."/>
            <person name="Kleerebezem R."/>
            <person name="Van Loosdrecht M."/>
            <person name="Muyzer G."/>
            <person name="Daims H."/>
        </authorList>
    </citation>
    <scope>NUCLEOTIDE SEQUENCE</scope>
    <source>
        <strain evidence="2">Lb</strain>
    </source>
</reference>
<evidence type="ECO:0000259" key="1">
    <source>
        <dbReference type="PROSITE" id="PS50206"/>
    </source>
</evidence>
<evidence type="ECO:0000313" key="2">
    <source>
        <dbReference type="EMBL" id="CCF85682.1"/>
    </source>
</evidence>
<dbReference type="InterPro" id="IPR001763">
    <property type="entry name" value="Rhodanese-like_dom"/>
</dbReference>
<dbReference type="AlphaFoldDB" id="I4ELW9"/>
<dbReference type="Pfam" id="PF11127">
    <property type="entry name" value="YgaP-like_TM"/>
    <property type="match status" value="1"/>
</dbReference>
<comment type="caution">
    <text evidence="2">The sequence shown here is derived from an EMBL/GenBank/DDBJ whole genome shotgun (WGS) entry which is preliminary data.</text>
</comment>